<gene>
    <name evidence="17" type="ORF">EVOR1521_LOCUS13822</name>
</gene>
<evidence type="ECO:0000256" key="13">
    <source>
        <dbReference type="ARBA" id="ARBA00023303"/>
    </source>
</evidence>
<dbReference type="GO" id="GO:0098703">
    <property type="term" value="P:calcium ion import across plasma membrane"/>
    <property type="evidence" value="ECO:0007669"/>
    <property type="project" value="TreeGrafter"/>
</dbReference>
<dbReference type="SMART" id="SM00054">
    <property type="entry name" value="EFh"/>
    <property type="match status" value="2"/>
</dbReference>
<proteinExistence type="predicted"/>
<evidence type="ECO:0000313" key="17">
    <source>
        <dbReference type="EMBL" id="CAJ1387829.1"/>
    </source>
</evidence>
<keyword evidence="7" id="KW-0106">Calcium</keyword>
<evidence type="ECO:0000256" key="15">
    <source>
        <dbReference type="SAM" id="Phobius"/>
    </source>
</evidence>
<feature type="transmembrane region" description="Helical" evidence="15">
    <location>
        <begin position="322"/>
        <end position="340"/>
    </location>
</feature>
<keyword evidence="13" id="KW-0407">Ion channel</keyword>
<comment type="subcellular location">
    <subcellularLocation>
        <location evidence="1">Membrane</location>
        <topology evidence="1">Multi-pass membrane protein</topology>
    </subcellularLocation>
</comment>
<keyword evidence="10" id="KW-0406">Ion transport</keyword>
<evidence type="ECO:0000256" key="4">
    <source>
        <dbReference type="ARBA" id="ARBA00022568"/>
    </source>
</evidence>
<dbReference type="InterPro" id="IPR027359">
    <property type="entry name" value="Volt_channel_dom_sf"/>
</dbReference>
<evidence type="ECO:0000259" key="16">
    <source>
        <dbReference type="PROSITE" id="PS50222"/>
    </source>
</evidence>
<dbReference type="GO" id="GO:0005891">
    <property type="term" value="C:voltage-gated calcium channel complex"/>
    <property type="evidence" value="ECO:0007669"/>
    <property type="project" value="TreeGrafter"/>
</dbReference>
<feature type="transmembrane region" description="Helical" evidence="15">
    <location>
        <begin position="360"/>
        <end position="377"/>
    </location>
</feature>
<feature type="transmembrane region" description="Helical" evidence="15">
    <location>
        <begin position="175"/>
        <end position="193"/>
    </location>
</feature>
<dbReference type="InterPro" id="IPR018247">
    <property type="entry name" value="EF_Hand_1_Ca_BS"/>
</dbReference>
<dbReference type="InterPro" id="IPR005821">
    <property type="entry name" value="Ion_trans_dom"/>
</dbReference>
<dbReference type="AlphaFoldDB" id="A0AA36IJD2"/>
<protein>
    <recommendedName>
        <fullName evidence="16">EF-hand domain-containing protein</fullName>
    </recommendedName>
</protein>
<evidence type="ECO:0000256" key="12">
    <source>
        <dbReference type="ARBA" id="ARBA00023180"/>
    </source>
</evidence>
<dbReference type="GO" id="GO:0008331">
    <property type="term" value="F:high voltage-gated calcium channel activity"/>
    <property type="evidence" value="ECO:0007669"/>
    <property type="project" value="TreeGrafter"/>
</dbReference>
<evidence type="ECO:0000256" key="3">
    <source>
        <dbReference type="ARBA" id="ARBA00022553"/>
    </source>
</evidence>
<feature type="domain" description="EF-hand" evidence="16">
    <location>
        <begin position="489"/>
        <end position="524"/>
    </location>
</feature>
<dbReference type="InterPro" id="IPR011992">
    <property type="entry name" value="EF-hand-dom_pair"/>
</dbReference>
<name>A0AA36IJD2_9DINO</name>
<keyword evidence="11 15" id="KW-0472">Membrane</keyword>
<keyword evidence="12" id="KW-0325">Glycoprotein</keyword>
<evidence type="ECO:0000256" key="5">
    <source>
        <dbReference type="ARBA" id="ARBA00022673"/>
    </source>
</evidence>
<dbReference type="PROSITE" id="PS00018">
    <property type="entry name" value="EF_HAND_1"/>
    <property type="match status" value="1"/>
</dbReference>
<organism evidence="17 18">
    <name type="scientific">Effrenium voratum</name>
    <dbReference type="NCBI Taxonomy" id="2562239"/>
    <lineage>
        <taxon>Eukaryota</taxon>
        <taxon>Sar</taxon>
        <taxon>Alveolata</taxon>
        <taxon>Dinophyceae</taxon>
        <taxon>Suessiales</taxon>
        <taxon>Symbiodiniaceae</taxon>
        <taxon>Effrenium</taxon>
    </lineage>
</organism>
<dbReference type="Gene3D" id="1.10.238.10">
    <property type="entry name" value="EF-hand"/>
    <property type="match status" value="1"/>
</dbReference>
<evidence type="ECO:0000256" key="14">
    <source>
        <dbReference type="SAM" id="MobiDB-lite"/>
    </source>
</evidence>
<sequence>MMPSRAAGDAVTNQELERQLKQLLRHVDNHFAAQGKMLSQLRESQIMEGSNVVPVPLEDLGSPKRSNFQPLERVESELGDDRSQISEQETPAVSMSPQEFQTLASKSNSLLASPTPIWGTGSMDTFVTQAMNRQTEAATEVARRVTEQKLSSVNPRGFQVQIPPNWASKIISSSAFVYFISVVIIINMVLLGFEVDMAAAIGQEQVPAWFGVLNAVAVGIFLAELMLMFAAHGCRRFFCGPNMMWNIFDFVIIGIAILETTAELWQQTANQVSTAQVRVIRAVRLLRAFRSMRLVRLLRYVGALRTLVLSIMSSIASLVWTLVLLILLFYVFGVIFTQLISDHCRYEAGFSSMSECDPMVARFWPSLPGSMLTLYMIISGGTNWEDPFSPLYEVSGVAVACLILYVTIAVLAIVNVVTGVFCATALESASADKEIATMRQLQRKNAQVEDLKKAFIEIQDHESNLVNFEDFKRAMSSVQMANFLESMSISTEDIATLFTIMDNDQSGLIDLEEFVQGCMQLHGPAKSLQLARMSFENKITRQAIKAVAAGVSAMHAQLFKMTMQMQELQEPVLAL</sequence>
<dbReference type="SUPFAM" id="SSF81324">
    <property type="entry name" value="Voltage-gated potassium channels"/>
    <property type="match status" value="1"/>
</dbReference>
<keyword evidence="2" id="KW-0813">Transport</keyword>
<evidence type="ECO:0000256" key="7">
    <source>
        <dbReference type="ARBA" id="ARBA00022837"/>
    </source>
</evidence>
<feature type="transmembrane region" description="Helical" evidence="15">
    <location>
        <begin position="397"/>
        <end position="426"/>
    </location>
</feature>
<keyword evidence="3" id="KW-0597">Phosphoprotein</keyword>
<evidence type="ECO:0000256" key="6">
    <source>
        <dbReference type="ARBA" id="ARBA00022692"/>
    </source>
</evidence>
<comment type="caution">
    <text evidence="17">The sequence shown here is derived from an EMBL/GenBank/DDBJ whole genome shotgun (WGS) entry which is preliminary data.</text>
</comment>
<dbReference type="PANTHER" id="PTHR45628:SF7">
    <property type="entry name" value="VOLTAGE-DEPENDENT CALCIUM CHANNEL TYPE A SUBUNIT ALPHA-1"/>
    <property type="match status" value="1"/>
</dbReference>
<keyword evidence="8" id="KW-0851">Voltage-gated channel</keyword>
<dbReference type="InterPro" id="IPR050599">
    <property type="entry name" value="VDCC_alpha-1_subunit"/>
</dbReference>
<evidence type="ECO:0000256" key="10">
    <source>
        <dbReference type="ARBA" id="ARBA00023065"/>
    </source>
</evidence>
<dbReference type="Gene3D" id="1.10.287.70">
    <property type="match status" value="1"/>
</dbReference>
<feature type="compositionally biased region" description="Polar residues" evidence="14">
    <location>
        <begin position="85"/>
        <end position="96"/>
    </location>
</feature>
<dbReference type="Proteomes" id="UP001178507">
    <property type="component" value="Unassembled WGS sequence"/>
</dbReference>
<keyword evidence="18" id="KW-1185">Reference proteome</keyword>
<dbReference type="Gene3D" id="1.20.120.350">
    <property type="entry name" value="Voltage-gated potassium channels. Chain C"/>
    <property type="match status" value="1"/>
</dbReference>
<feature type="region of interest" description="Disordered" evidence="14">
    <location>
        <begin position="57"/>
        <end position="96"/>
    </location>
</feature>
<accession>A0AA36IJD2</accession>
<evidence type="ECO:0000313" key="18">
    <source>
        <dbReference type="Proteomes" id="UP001178507"/>
    </source>
</evidence>
<feature type="transmembrane region" description="Helical" evidence="15">
    <location>
        <begin position="208"/>
        <end position="231"/>
    </location>
</feature>
<evidence type="ECO:0000256" key="11">
    <source>
        <dbReference type="ARBA" id="ARBA00023136"/>
    </source>
</evidence>
<dbReference type="SUPFAM" id="SSF47473">
    <property type="entry name" value="EF-hand"/>
    <property type="match status" value="1"/>
</dbReference>
<evidence type="ECO:0000256" key="2">
    <source>
        <dbReference type="ARBA" id="ARBA00022448"/>
    </source>
</evidence>
<dbReference type="PROSITE" id="PS50222">
    <property type="entry name" value="EF_HAND_2"/>
    <property type="match status" value="1"/>
</dbReference>
<dbReference type="GO" id="GO:0005509">
    <property type="term" value="F:calcium ion binding"/>
    <property type="evidence" value="ECO:0007669"/>
    <property type="project" value="InterPro"/>
</dbReference>
<feature type="compositionally biased region" description="Basic and acidic residues" evidence="14">
    <location>
        <begin position="72"/>
        <end position="84"/>
    </location>
</feature>
<evidence type="ECO:0000256" key="9">
    <source>
        <dbReference type="ARBA" id="ARBA00022989"/>
    </source>
</evidence>
<reference evidence="17" key="1">
    <citation type="submission" date="2023-08" db="EMBL/GenBank/DDBJ databases">
        <authorList>
            <person name="Chen Y."/>
            <person name="Shah S."/>
            <person name="Dougan E. K."/>
            <person name="Thang M."/>
            <person name="Chan C."/>
        </authorList>
    </citation>
    <scope>NUCLEOTIDE SEQUENCE</scope>
</reference>
<dbReference type="Pfam" id="PF00520">
    <property type="entry name" value="Ion_trans"/>
    <property type="match status" value="1"/>
</dbReference>
<keyword evidence="6 15" id="KW-0812">Transmembrane</keyword>
<dbReference type="PANTHER" id="PTHR45628">
    <property type="entry name" value="VOLTAGE-DEPENDENT CALCIUM CHANNEL TYPE A SUBUNIT ALPHA-1"/>
    <property type="match status" value="1"/>
</dbReference>
<keyword evidence="5" id="KW-0107">Calcium channel</keyword>
<keyword evidence="9 15" id="KW-1133">Transmembrane helix</keyword>
<keyword evidence="4" id="KW-0109">Calcium transport</keyword>
<dbReference type="EMBL" id="CAUJNA010001580">
    <property type="protein sequence ID" value="CAJ1387829.1"/>
    <property type="molecule type" value="Genomic_DNA"/>
</dbReference>
<dbReference type="InterPro" id="IPR002048">
    <property type="entry name" value="EF_hand_dom"/>
</dbReference>
<evidence type="ECO:0000256" key="1">
    <source>
        <dbReference type="ARBA" id="ARBA00004141"/>
    </source>
</evidence>
<evidence type="ECO:0000256" key="8">
    <source>
        <dbReference type="ARBA" id="ARBA00022882"/>
    </source>
</evidence>